<accession>A0A427A2R3</accession>
<reference evidence="1 2" key="1">
    <citation type="journal article" date="2014" name="Agronomy (Basel)">
        <title>A Draft Genome Sequence for Ensete ventricosum, the Drought-Tolerant Tree Against Hunger.</title>
        <authorList>
            <person name="Harrison J."/>
            <person name="Moore K.A."/>
            <person name="Paszkiewicz K."/>
            <person name="Jones T."/>
            <person name="Grant M."/>
            <person name="Ambacheew D."/>
            <person name="Muzemil S."/>
            <person name="Studholme D.J."/>
        </authorList>
    </citation>
    <scope>NUCLEOTIDE SEQUENCE [LARGE SCALE GENOMIC DNA]</scope>
</reference>
<name>A0A427A2R3_ENSVE</name>
<dbReference type="Proteomes" id="UP000287651">
    <property type="component" value="Unassembled WGS sequence"/>
</dbReference>
<comment type="caution">
    <text evidence="1">The sequence shown here is derived from an EMBL/GenBank/DDBJ whole genome shotgun (WGS) entry which is preliminary data.</text>
</comment>
<gene>
    <name evidence="1" type="ORF">B296_00023031</name>
</gene>
<proteinExistence type="predicted"/>
<organism evidence="1 2">
    <name type="scientific">Ensete ventricosum</name>
    <name type="common">Abyssinian banana</name>
    <name type="synonym">Musa ensete</name>
    <dbReference type="NCBI Taxonomy" id="4639"/>
    <lineage>
        <taxon>Eukaryota</taxon>
        <taxon>Viridiplantae</taxon>
        <taxon>Streptophyta</taxon>
        <taxon>Embryophyta</taxon>
        <taxon>Tracheophyta</taxon>
        <taxon>Spermatophyta</taxon>
        <taxon>Magnoliopsida</taxon>
        <taxon>Liliopsida</taxon>
        <taxon>Zingiberales</taxon>
        <taxon>Musaceae</taxon>
        <taxon>Ensete</taxon>
    </lineage>
</organism>
<protein>
    <submittedName>
        <fullName evidence="1">Uncharacterized protein</fullName>
    </submittedName>
</protein>
<evidence type="ECO:0000313" key="2">
    <source>
        <dbReference type="Proteomes" id="UP000287651"/>
    </source>
</evidence>
<sequence>MIDVRDGEIENAKPISIWRTQKAFSENYPPPITKRVTKWGKPEMWVPHNDELGIWWLPYGVVSCGGGPSRALASDKEEEQLLLQSR</sequence>
<dbReference type="AlphaFoldDB" id="A0A427A2R3"/>
<evidence type="ECO:0000313" key="1">
    <source>
        <dbReference type="EMBL" id="RRT70473.1"/>
    </source>
</evidence>
<dbReference type="EMBL" id="AMZH03004003">
    <property type="protein sequence ID" value="RRT70473.1"/>
    <property type="molecule type" value="Genomic_DNA"/>
</dbReference>